<protein>
    <submittedName>
        <fullName evidence="2 3">Uncharacterized protein</fullName>
    </submittedName>
</protein>
<evidence type="ECO:0000256" key="1">
    <source>
        <dbReference type="SAM" id="Phobius"/>
    </source>
</evidence>
<dbReference type="Gene3D" id="2.60.40.1730">
    <property type="entry name" value="tricorn interacting facor f3 domain"/>
    <property type="match status" value="1"/>
</dbReference>
<evidence type="ECO:0000313" key="3">
    <source>
        <dbReference type="EnsemblMetazoa" id="ISCW017491-PA"/>
    </source>
</evidence>
<dbReference type="InterPro" id="IPR042097">
    <property type="entry name" value="Aminopeptidase_N-like_N_sf"/>
</dbReference>
<accession>B7P8V2</accession>
<dbReference type="VEuPathDB" id="VectorBase:ISCI017491"/>
<dbReference type="PaxDb" id="6945-B7P8V2"/>
<keyword evidence="1" id="KW-0472">Membrane</keyword>
<dbReference type="InParanoid" id="B7P8V2"/>
<name>B7P8V2_IXOSC</name>
<keyword evidence="4" id="KW-1185">Reference proteome</keyword>
<keyword evidence="1" id="KW-1133">Transmembrane helix</keyword>
<dbReference type="EnsemblMetazoa" id="ISCW017491-RA">
    <property type="protein sequence ID" value="ISCW017491-PA"/>
    <property type="gene ID" value="ISCW017491"/>
</dbReference>
<proteinExistence type="predicted"/>
<dbReference type="EMBL" id="DS660443">
    <property type="protein sequence ID" value="EEC03024.1"/>
    <property type="molecule type" value="Genomic_DNA"/>
</dbReference>
<dbReference type="AlphaFoldDB" id="B7P8V2"/>
<gene>
    <name evidence="2" type="ORF">IscW_ISCW017491</name>
</gene>
<reference evidence="3" key="2">
    <citation type="submission" date="2020-05" db="UniProtKB">
        <authorList>
            <consortium name="EnsemblMetazoa"/>
        </authorList>
    </citation>
    <scope>IDENTIFICATION</scope>
    <source>
        <strain evidence="3">wikel</strain>
    </source>
</reference>
<dbReference type="SUPFAM" id="SSF63737">
    <property type="entry name" value="Leukotriene A4 hydrolase N-terminal domain"/>
    <property type="match status" value="1"/>
</dbReference>
<dbReference type="EMBL" id="ABJB010121403">
    <property type="status" value="NOT_ANNOTATED_CDS"/>
    <property type="molecule type" value="Genomic_DNA"/>
</dbReference>
<dbReference type="Proteomes" id="UP000001555">
    <property type="component" value="Unassembled WGS sequence"/>
</dbReference>
<dbReference type="VEuPathDB" id="VectorBase:ISCW017491"/>
<dbReference type="HOGENOM" id="CLU_1697462_0_0_1"/>
<keyword evidence="1" id="KW-0812">Transmembrane</keyword>
<evidence type="ECO:0000313" key="2">
    <source>
        <dbReference type="EMBL" id="EEC03024.1"/>
    </source>
</evidence>
<feature type="transmembrane region" description="Helical" evidence="1">
    <location>
        <begin position="24"/>
        <end position="46"/>
    </location>
</feature>
<sequence length="155" mass="16849">MAQANSGPPLKRALNPESASHDKLVLAVCALTCLTGLTVILQALVLSLRAYEAAGKEVTEAPTTDEPVIPIHYDLTMRPFTASGIYEGKVRVMLDAVRDTYSVSLDCGLSLNVTAASIRWNDFPVRVSRTARDGQRLTVQTTHPMVAHQSKHYTS</sequence>
<dbReference type="EMBL" id="ABJB010384426">
    <property type="status" value="NOT_ANNOTATED_CDS"/>
    <property type="molecule type" value="Genomic_DNA"/>
</dbReference>
<organism>
    <name type="scientific">Ixodes scapularis</name>
    <name type="common">Black-legged tick</name>
    <name type="synonym">Deer tick</name>
    <dbReference type="NCBI Taxonomy" id="6945"/>
    <lineage>
        <taxon>Eukaryota</taxon>
        <taxon>Metazoa</taxon>
        <taxon>Ecdysozoa</taxon>
        <taxon>Arthropoda</taxon>
        <taxon>Chelicerata</taxon>
        <taxon>Arachnida</taxon>
        <taxon>Acari</taxon>
        <taxon>Parasitiformes</taxon>
        <taxon>Ixodida</taxon>
        <taxon>Ixodoidea</taxon>
        <taxon>Ixodidae</taxon>
        <taxon>Ixodinae</taxon>
        <taxon>Ixodes</taxon>
    </lineage>
</organism>
<evidence type="ECO:0000313" key="4">
    <source>
        <dbReference type="Proteomes" id="UP000001555"/>
    </source>
</evidence>
<dbReference type="EMBL" id="ABJB010568199">
    <property type="status" value="NOT_ANNOTATED_CDS"/>
    <property type="molecule type" value="Genomic_DNA"/>
</dbReference>
<reference evidence="2 4" key="1">
    <citation type="submission" date="2008-03" db="EMBL/GenBank/DDBJ databases">
        <title>Annotation of Ixodes scapularis.</title>
        <authorList>
            <consortium name="Ixodes scapularis Genome Project Consortium"/>
            <person name="Caler E."/>
            <person name="Hannick L.I."/>
            <person name="Bidwell S."/>
            <person name="Joardar V."/>
            <person name="Thiagarajan M."/>
            <person name="Amedeo P."/>
            <person name="Galinsky K.J."/>
            <person name="Schobel S."/>
            <person name="Inman J."/>
            <person name="Hostetler J."/>
            <person name="Miller J."/>
            <person name="Hammond M."/>
            <person name="Megy K."/>
            <person name="Lawson D."/>
            <person name="Kodira C."/>
            <person name="Sutton G."/>
            <person name="Meyer J."/>
            <person name="Hill C.A."/>
            <person name="Birren B."/>
            <person name="Nene V."/>
            <person name="Collins F."/>
            <person name="Alarcon-Chaidez F."/>
            <person name="Wikel S."/>
            <person name="Strausberg R."/>
        </authorList>
    </citation>
    <scope>NUCLEOTIDE SEQUENCE [LARGE SCALE GENOMIC DNA]</scope>
    <source>
        <strain evidence="4">Wikel</strain>
        <strain evidence="2">Wikel colony</strain>
    </source>
</reference>